<feature type="region of interest" description="Disordered" evidence="6">
    <location>
        <begin position="552"/>
        <end position="574"/>
    </location>
</feature>
<evidence type="ECO:0000256" key="1">
    <source>
        <dbReference type="ARBA" id="ARBA00022603"/>
    </source>
</evidence>
<dbReference type="InterPro" id="IPR029063">
    <property type="entry name" value="SAM-dependent_MTases_sf"/>
</dbReference>
<dbReference type="SUPFAM" id="SSF53335">
    <property type="entry name" value="S-adenosyl-L-methionine-dependent methyltransferases"/>
    <property type="match status" value="1"/>
</dbReference>
<keyword evidence="3 5" id="KW-0949">S-adenosyl-L-methionine</keyword>
<dbReference type="PROSITE" id="PS51686">
    <property type="entry name" value="SAM_MT_RSMB_NOP"/>
    <property type="match status" value="1"/>
</dbReference>
<comment type="similarity">
    <text evidence="5">Belongs to the class I-like SAM-binding methyltransferase superfamily. RsmB/NOP family.</text>
</comment>
<keyword evidence="9" id="KW-1185">Reference proteome</keyword>
<dbReference type="PRINTS" id="PR02008">
    <property type="entry name" value="RCMTFAMILY"/>
</dbReference>
<evidence type="ECO:0000259" key="7">
    <source>
        <dbReference type="PROSITE" id="PS51686"/>
    </source>
</evidence>
<feature type="compositionally biased region" description="Basic residues" evidence="6">
    <location>
        <begin position="13"/>
        <end position="23"/>
    </location>
</feature>
<dbReference type="PANTHER" id="PTHR22808:SF6">
    <property type="entry name" value="SAM-DEPENDENT MTASE RSMB_NOP-TYPE DOMAIN-CONTAINING PROTEIN"/>
    <property type="match status" value="1"/>
</dbReference>
<keyword evidence="1 5" id="KW-0489">Methyltransferase</keyword>
<name>A0ABD3NP69_9STRA</name>
<evidence type="ECO:0000313" key="9">
    <source>
        <dbReference type="Proteomes" id="UP001516023"/>
    </source>
</evidence>
<feature type="compositionally biased region" description="Gly residues" evidence="6">
    <location>
        <begin position="199"/>
        <end position="208"/>
    </location>
</feature>
<feature type="region of interest" description="Disordered" evidence="6">
    <location>
        <begin position="272"/>
        <end position="294"/>
    </location>
</feature>
<feature type="domain" description="SAM-dependent MTase RsmB/NOP-type" evidence="7">
    <location>
        <begin position="74"/>
        <end position="462"/>
    </location>
</feature>
<dbReference type="GO" id="GO:0003723">
    <property type="term" value="F:RNA binding"/>
    <property type="evidence" value="ECO:0007669"/>
    <property type="project" value="UniProtKB-UniRule"/>
</dbReference>
<feature type="binding site" evidence="5">
    <location>
        <position position="303"/>
    </location>
    <ligand>
        <name>S-adenosyl-L-methionine</name>
        <dbReference type="ChEBI" id="CHEBI:59789"/>
    </ligand>
</feature>
<feature type="active site" description="Nucleophile" evidence="5">
    <location>
        <position position="356"/>
    </location>
</feature>
<dbReference type="Pfam" id="PF01189">
    <property type="entry name" value="Methyltr_RsmB-F"/>
    <property type="match status" value="1"/>
</dbReference>
<feature type="compositionally biased region" description="Basic and acidic residues" evidence="6">
    <location>
        <begin position="554"/>
        <end position="574"/>
    </location>
</feature>
<evidence type="ECO:0000256" key="5">
    <source>
        <dbReference type="PROSITE-ProRule" id="PRU01023"/>
    </source>
</evidence>
<dbReference type="PANTHER" id="PTHR22808">
    <property type="entry name" value="NCL1 YEAST -RELATED NOL1/NOP2/FMU SUN DOMAIN-CONTAINING"/>
    <property type="match status" value="1"/>
</dbReference>
<feature type="region of interest" description="Disordered" evidence="6">
    <location>
        <begin position="197"/>
        <end position="217"/>
    </location>
</feature>
<dbReference type="InterPro" id="IPR049560">
    <property type="entry name" value="MeTrfase_RsmB-F_NOP2_cat"/>
</dbReference>
<dbReference type="EMBL" id="JABMIG020000445">
    <property type="protein sequence ID" value="KAL3777733.1"/>
    <property type="molecule type" value="Genomic_DNA"/>
</dbReference>
<dbReference type="InterPro" id="IPR001678">
    <property type="entry name" value="MeTrfase_RsmB-F_NOP2_dom"/>
</dbReference>
<evidence type="ECO:0000256" key="3">
    <source>
        <dbReference type="ARBA" id="ARBA00022691"/>
    </source>
</evidence>
<sequence length="588" mass="66399">MTTDECHAETPSLKHKRSRSKSLVRARKRRIHQQRHHPTCAPHISYPRTPRPPSLFETYITSQSFLPPHEHHAFFTTLRRPLPLCFRIRSISTLHEWHSLLHTLPPHDATTSIQRLPLHAPHTYQLPSHLPDLYPKLRHWITSRTRGGQISRQEYVSMIPVHLLSIQSHHRVLDLCASPGSKTIQALDALYDSHHMSGARGGGGGGGGGEEEEEEETTVPLGFVMANELDVRRAYVLAHRTRETLKERMVSMAVVTHNACRFPNVLAPCRRVHGQQPQQQQQQHGGINSSPSSPKPFDRIICDVPCSGDGTLRKDTKIYKTWHPSYVMTLHSLQLRIAKRGIALLHVGGYMTYSTCSFHPVENEAVVAALLLTGCVQLVHGTELVGPKGLEGVRYREGLSSWKVLNDECTILQRDSEEGKEWPDTLWPPREEGIARVLKRCIRMVPQDNDTGGFFIALLKKVKDFDDSSKNGGSRKDVMVTPQMPCHRLYECSNVESPSQEKCRYFVRSQGGSTSISKSKTFKLSRGLADYLCDQQGSSKLNLVYAGHAMTQPTDHDKKKGIPTEKKGIPTEKRKEFQLEKRLVDLSK</sequence>
<feature type="region of interest" description="Disordered" evidence="6">
    <location>
        <begin position="1"/>
        <end position="23"/>
    </location>
</feature>
<proteinExistence type="inferred from homology"/>
<feature type="compositionally biased region" description="Basic residues" evidence="6">
    <location>
        <begin position="28"/>
        <end position="38"/>
    </location>
</feature>
<evidence type="ECO:0000313" key="8">
    <source>
        <dbReference type="EMBL" id="KAL3777733.1"/>
    </source>
</evidence>
<dbReference type="InterPro" id="IPR023267">
    <property type="entry name" value="RCMT"/>
</dbReference>
<comment type="caution">
    <text evidence="8">The sequence shown here is derived from an EMBL/GenBank/DDBJ whole genome shotgun (WGS) entry which is preliminary data.</text>
</comment>
<gene>
    <name evidence="8" type="ORF">HJC23_005366</name>
</gene>
<dbReference type="Proteomes" id="UP001516023">
    <property type="component" value="Unassembled WGS sequence"/>
</dbReference>
<comment type="caution">
    <text evidence="5">Lacks conserved residue(s) required for the propagation of feature annotation.</text>
</comment>
<evidence type="ECO:0000256" key="6">
    <source>
        <dbReference type="SAM" id="MobiDB-lite"/>
    </source>
</evidence>
<feature type="binding site" evidence="5">
    <location>
        <position position="228"/>
    </location>
    <ligand>
        <name>S-adenosyl-L-methionine</name>
        <dbReference type="ChEBI" id="CHEBI:59789"/>
    </ligand>
</feature>
<accession>A0ABD3NP69</accession>
<dbReference type="Gene3D" id="3.40.50.150">
    <property type="entry name" value="Vaccinia Virus protein VP39"/>
    <property type="match status" value="1"/>
</dbReference>
<dbReference type="AlphaFoldDB" id="A0ABD3NP69"/>
<dbReference type="GO" id="GO:0008168">
    <property type="term" value="F:methyltransferase activity"/>
    <property type="evidence" value="ECO:0007669"/>
    <property type="project" value="UniProtKB-KW"/>
</dbReference>
<protein>
    <recommendedName>
        <fullName evidence="7">SAM-dependent MTase RsmB/NOP-type domain-containing protein</fullName>
    </recommendedName>
</protein>
<dbReference type="GO" id="GO:0032259">
    <property type="term" value="P:methylation"/>
    <property type="evidence" value="ECO:0007669"/>
    <property type="project" value="UniProtKB-KW"/>
</dbReference>
<evidence type="ECO:0000256" key="2">
    <source>
        <dbReference type="ARBA" id="ARBA00022679"/>
    </source>
</evidence>
<keyword evidence="2 5" id="KW-0808">Transferase</keyword>
<reference evidence="8 9" key="1">
    <citation type="journal article" date="2020" name="G3 (Bethesda)">
        <title>Improved Reference Genome for Cyclotella cryptica CCMP332, a Model for Cell Wall Morphogenesis, Salinity Adaptation, and Lipid Production in Diatoms (Bacillariophyta).</title>
        <authorList>
            <person name="Roberts W.R."/>
            <person name="Downey K.M."/>
            <person name="Ruck E.C."/>
            <person name="Traller J.C."/>
            <person name="Alverson A.J."/>
        </authorList>
    </citation>
    <scope>NUCLEOTIDE SEQUENCE [LARGE SCALE GENOMIC DNA]</scope>
    <source>
        <strain evidence="8 9">CCMP332</strain>
    </source>
</reference>
<organism evidence="8 9">
    <name type="scientific">Cyclotella cryptica</name>
    <dbReference type="NCBI Taxonomy" id="29204"/>
    <lineage>
        <taxon>Eukaryota</taxon>
        <taxon>Sar</taxon>
        <taxon>Stramenopiles</taxon>
        <taxon>Ochrophyta</taxon>
        <taxon>Bacillariophyta</taxon>
        <taxon>Coscinodiscophyceae</taxon>
        <taxon>Thalassiosirophycidae</taxon>
        <taxon>Stephanodiscales</taxon>
        <taxon>Stephanodiscaceae</taxon>
        <taxon>Cyclotella</taxon>
    </lineage>
</organism>
<evidence type="ECO:0000256" key="4">
    <source>
        <dbReference type="ARBA" id="ARBA00022884"/>
    </source>
</evidence>
<feature type="region of interest" description="Disordered" evidence="6">
    <location>
        <begin position="28"/>
        <end position="47"/>
    </location>
</feature>
<keyword evidence="4 5" id="KW-0694">RNA-binding</keyword>